<accession>A0A239EDC6</accession>
<dbReference type="AlphaFoldDB" id="A0A239EDC6"/>
<evidence type="ECO:0000256" key="1">
    <source>
        <dbReference type="ARBA" id="ARBA00022517"/>
    </source>
</evidence>
<dbReference type="InterPro" id="IPR000238">
    <property type="entry name" value="RbfA"/>
</dbReference>
<dbReference type="NCBIfam" id="TIGR00082">
    <property type="entry name" value="rbfA"/>
    <property type="match status" value="1"/>
</dbReference>
<dbReference type="InterPro" id="IPR023799">
    <property type="entry name" value="RbfA_dom_sf"/>
</dbReference>
<keyword evidence="1 2" id="KW-0690">Ribosome biogenesis</keyword>
<dbReference type="RefSeq" id="WP_089354857.1">
    <property type="nucleotide sequence ID" value="NZ_FZPD01000001.1"/>
</dbReference>
<evidence type="ECO:0000256" key="2">
    <source>
        <dbReference type="HAMAP-Rule" id="MF_00003"/>
    </source>
</evidence>
<comment type="function">
    <text evidence="2">One of several proteins that assist in the late maturation steps of the functional core of the 30S ribosomal subunit. Associates with free 30S ribosomal subunits (but not with 30S subunits that are part of 70S ribosomes or polysomes). Required for efficient processing of 16S rRNA. May interact with the 5'-terminal helix region of 16S rRNA.</text>
</comment>
<dbReference type="Proteomes" id="UP000198393">
    <property type="component" value="Unassembled WGS sequence"/>
</dbReference>
<proteinExistence type="inferred from homology"/>
<reference evidence="3 4" key="1">
    <citation type="submission" date="2017-06" db="EMBL/GenBank/DDBJ databases">
        <authorList>
            <person name="Kim H.J."/>
            <person name="Triplett B.A."/>
        </authorList>
    </citation>
    <scope>NUCLEOTIDE SEQUENCE [LARGE SCALE GENOMIC DNA]</scope>
    <source>
        <strain evidence="3 4">DSM 19307</strain>
    </source>
</reference>
<organism evidence="3 4">
    <name type="scientific">Ekhidna lutea</name>
    <dbReference type="NCBI Taxonomy" id="447679"/>
    <lineage>
        <taxon>Bacteria</taxon>
        <taxon>Pseudomonadati</taxon>
        <taxon>Bacteroidota</taxon>
        <taxon>Cytophagia</taxon>
        <taxon>Cytophagales</taxon>
        <taxon>Reichenbachiellaceae</taxon>
        <taxon>Ekhidna</taxon>
    </lineage>
</organism>
<dbReference type="EMBL" id="FZPD01000001">
    <property type="protein sequence ID" value="SNS42013.1"/>
    <property type="molecule type" value="Genomic_DNA"/>
</dbReference>
<dbReference type="OrthoDB" id="9811910at2"/>
<dbReference type="SUPFAM" id="SSF89919">
    <property type="entry name" value="Ribosome-binding factor A, RbfA"/>
    <property type="match status" value="1"/>
</dbReference>
<dbReference type="Gene3D" id="3.30.300.20">
    <property type="match status" value="1"/>
</dbReference>
<dbReference type="PANTHER" id="PTHR33515">
    <property type="entry name" value="RIBOSOME-BINDING FACTOR A, CHLOROPLASTIC-RELATED"/>
    <property type="match status" value="1"/>
</dbReference>
<dbReference type="GO" id="GO:0030490">
    <property type="term" value="P:maturation of SSU-rRNA"/>
    <property type="evidence" value="ECO:0007669"/>
    <property type="project" value="UniProtKB-UniRule"/>
</dbReference>
<evidence type="ECO:0000313" key="4">
    <source>
        <dbReference type="Proteomes" id="UP000198393"/>
    </source>
</evidence>
<evidence type="ECO:0000313" key="3">
    <source>
        <dbReference type="EMBL" id="SNS42013.1"/>
    </source>
</evidence>
<dbReference type="Pfam" id="PF02033">
    <property type="entry name" value="RBFA"/>
    <property type="match status" value="1"/>
</dbReference>
<comment type="subcellular location">
    <subcellularLocation>
        <location evidence="2">Cytoplasm</location>
    </subcellularLocation>
</comment>
<dbReference type="InterPro" id="IPR015946">
    <property type="entry name" value="KH_dom-like_a/b"/>
</dbReference>
<comment type="subunit">
    <text evidence="2">Monomer. Binds 30S ribosomal subunits, but not 50S ribosomal subunits or 70S ribosomes.</text>
</comment>
<gene>
    <name evidence="2" type="primary">rbfA</name>
    <name evidence="3" type="ORF">SAMN05421640_0065</name>
</gene>
<protein>
    <recommendedName>
        <fullName evidence="2">Ribosome-binding factor A</fullName>
    </recommendedName>
</protein>
<name>A0A239EDC6_EKHLU</name>
<comment type="similarity">
    <text evidence="2">Belongs to the RbfA family.</text>
</comment>
<keyword evidence="4" id="KW-1185">Reference proteome</keyword>
<dbReference type="PANTHER" id="PTHR33515:SF1">
    <property type="entry name" value="RIBOSOME-BINDING FACTOR A, CHLOROPLASTIC-RELATED"/>
    <property type="match status" value="1"/>
</dbReference>
<dbReference type="GO" id="GO:0005829">
    <property type="term" value="C:cytosol"/>
    <property type="evidence" value="ECO:0007669"/>
    <property type="project" value="TreeGrafter"/>
</dbReference>
<dbReference type="GO" id="GO:0043024">
    <property type="term" value="F:ribosomal small subunit binding"/>
    <property type="evidence" value="ECO:0007669"/>
    <property type="project" value="TreeGrafter"/>
</dbReference>
<dbReference type="HAMAP" id="MF_00003">
    <property type="entry name" value="RbfA"/>
    <property type="match status" value="1"/>
</dbReference>
<sequence>MESKRQIKYGKQLQKDLAEIFQKDPNYYFGSSLGTITEVNVSPDLGLARVYLSIFPINKAEDVFKNLEKIKSEIRLKLGKKIGDRARIVPEIAFFHDDTEEKASKMDVIINKLDIPPEKE</sequence>
<keyword evidence="2" id="KW-0963">Cytoplasm</keyword>